<dbReference type="PROSITE" id="PS50003">
    <property type="entry name" value="PH_DOMAIN"/>
    <property type="match status" value="1"/>
</dbReference>
<dbReference type="InterPro" id="IPR023393">
    <property type="entry name" value="START-like_dom_sf"/>
</dbReference>
<evidence type="ECO:0000256" key="1">
    <source>
        <dbReference type="ARBA" id="ARBA00004240"/>
    </source>
</evidence>
<dbReference type="PANTHER" id="PTHR19308">
    <property type="entry name" value="PHOSPHATIDYLCHOLINE TRANSFER PROTEIN"/>
    <property type="match status" value="1"/>
</dbReference>
<evidence type="ECO:0000313" key="6">
    <source>
        <dbReference type="EMBL" id="GMS99067.1"/>
    </source>
</evidence>
<evidence type="ECO:0000259" key="4">
    <source>
        <dbReference type="PROSITE" id="PS50003"/>
    </source>
</evidence>
<sequence>MTPATGATSEAGEGKRSIGGVLYKWTNYVSGWQPRYFEISNHTLVYYKSKAEKSAGCRGSIALKSAMIELTDDFGKCEFSLRVNADIVWYLKADSAMMRERWHRRLTADSDSDYSSKGHSRTPSAASSNYSNQLQHSPSGDGKREALISERLLELGSYRELCASQMAEIERELQELSSSSEAPIARVKLLTIKATHIAMLSNVDRILQLTAEQTEMVQVHQKPPVALTAVKREDGKAPSTPTSSFSTAPATVPSPAHSNGVTSDDEDMWHDADEESEEKMIDGESFSANDLSLASNSSLAQRSEEEKENQPAIVDRHLPFGCFDLVEFSSDHSLADEVHKLTESQLDYALKGAHDPTMWTLFASDGEMKMYKREIEQDGLPVDPLKALHSVKGVSALEFMHYFFDARYKMGWDHTLEDARIVEKIAEDLVVMHQKHKTVWPAAPRESLFWSHLRRVDDRRSEGAHDCYVVCNKDIKRADVPLGSSSAVRVGLTVSMICETFVDNPNNLPLSQLPRSAFTCKVIYVSSVHPGGWVPTSALRHVYKREYPKFLRTFTAFVHEKVKNSQQVAI</sequence>
<dbReference type="GO" id="GO:0035621">
    <property type="term" value="P:ER to Golgi ceramide transport"/>
    <property type="evidence" value="ECO:0007669"/>
    <property type="project" value="TreeGrafter"/>
</dbReference>
<feature type="compositionally biased region" description="Polar residues" evidence="3">
    <location>
        <begin position="113"/>
        <end position="138"/>
    </location>
</feature>
<evidence type="ECO:0000256" key="3">
    <source>
        <dbReference type="SAM" id="MobiDB-lite"/>
    </source>
</evidence>
<evidence type="ECO:0008006" key="8">
    <source>
        <dbReference type="Google" id="ProtNLM"/>
    </source>
</evidence>
<dbReference type="SUPFAM" id="SSF50729">
    <property type="entry name" value="PH domain-like"/>
    <property type="match status" value="1"/>
</dbReference>
<accession>A0AAV5TY01</accession>
<feature type="domain" description="PH" evidence="4">
    <location>
        <begin position="15"/>
        <end position="111"/>
    </location>
</feature>
<dbReference type="Gene3D" id="3.30.530.20">
    <property type="match status" value="1"/>
</dbReference>
<keyword evidence="7" id="KW-1185">Reference proteome</keyword>
<gene>
    <name evidence="6" type="ORF">PENTCL1PPCAC_21242</name>
</gene>
<feature type="region of interest" description="Disordered" evidence="3">
    <location>
        <begin position="292"/>
        <end position="311"/>
    </location>
</feature>
<dbReference type="InterPro" id="IPR011993">
    <property type="entry name" value="PH-like_dom_sf"/>
</dbReference>
<reference evidence="6" key="1">
    <citation type="submission" date="2023-10" db="EMBL/GenBank/DDBJ databases">
        <title>Genome assembly of Pristionchus species.</title>
        <authorList>
            <person name="Yoshida K."/>
            <person name="Sommer R.J."/>
        </authorList>
    </citation>
    <scope>NUCLEOTIDE SEQUENCE</scope>
    <source>
        <strain evidence="6">RS0144</strain>
    </source>
</reference>
<dbReference type="SMART" id="SM00233">
    <property type="entry name" value="PH"/>
    <property type="match status" value="1"/>
</dbReference>
<dbReference type="Pfam" id="PF00169">
    <property type="entry name" value="PH"/>
    <property type="match status" value="1"/>
</dbReference>
<dbReference type="GO" id="GO:0005783">
    <property type="term" value="C:endoplasmic reticulum"/>
    <property type="evidence" value="ECO:0007669"/>
    <property type="project" value="UniProtKB-SubCell"/>
</dbReference>
<dbReference type="AlphaFoldDB" id="A0AAV5TY01"/>
<feature type="compositionally biased region" description="Basic and acidic residues" evidence="3">
    <location>
        <begin position="302"/>
        <end position="311"/>
    </location>
</feature>
<dbReference type="EMBL" id="BTSX01000005">
    <property type="protein sequence ID" value="GMS99067.1"/>
    <property type="molecule type" value="Genomic_DNA"/>
</dbReference>
<name>A0AAV5TY01_9BILA</name>
<dbReference type="Proteomes" id="UP001432027">
    <property type="component" value="Unassembled WGS sequence"/>
</dbReference>
<feature type="region of interest" description="Disordered" evidence="3">
    <location>
        <begin position="109"/>
        <end position="143"/>
    </location>
</feature>
<dbReference type="PROSITE" id="PS50848">
    <property type="entry name" value="START"/>
    <property type="match status" value="1"/>
</dbReference>
<feature type="compositionally biased region" description="Low complexity" evidence="3">
    <location>
        <begin position="237"/>
        <end position="256"/>
    </location>
</feature>
<comment type="subcellular location">
    <subcellularLocation>
        <location evidence="1">Endoplasmic reticulum</location>
    </subcellularLocation>
</comment>
<dbReference type="Pfam" id="PF01852">
    <property type="entry name" value="START"/>
    <property type="match status" value="1"/>
</dbReference>
<comment type="caution">
    <text evidence="6">The sequence shown here is derived from an EMBL/GenBank/DDBJ whole genome shotgun (WGS) entry which is preliminary data.</text>
</comment>
<dbReference type="PANTHER" id="PTHR19308:SF53">
    <property type="entry name" value="CERAMIDE TRANSFER PROTEIN"/>
    <property type="match status" value="1"/>
</dbReference>
<dbReference type="InterPro" id="IPR002913">
    <property type="entry name" value="START_lipid-bd_dom"/>
</dbReference>
<proteinExistence type="predicted"/>
<dbReference type="GO" id="GO:0008289">
    <property type="term" value="F:lipid binding"/>
    <property type="evidence" value="ECO:0007669"/>
    <property type="project" value="InterPro"/>
</dbReference>
<protein>
    <recommendedName>
        <fullName evidence="8">Collagen type IV alpha-3-binding protein</fullName>
    </recommendedName>
</protein>
<keyword evidence="2" id="KW-0256">Endoplasmic reticulum</keyword>
<dbReference type="SUPFAM" id="SSF55961">
    <property type="entry name" value="Bet v1-like"/>
    <property type="match status" value="1"/>
</dbReference>
<evidence type="ECO:0000256" key="2">
    <source>
        <dbReference type="ARBA" id="ARBA00022824"/>
    </source>
</evidence>
<evidence type="ECO:0000259" key="5">
    <source>
        <dbReference type="PROSITE" id="PS50848"/>
    </source>
</evidence>
<dbReference type="Gene3D" id="2.30.29.30">
    <property type="entry name" value="Pleckstrin-homology domain (PH domain)/Phosphotyrosine-binding domain (PTB)"/>
    <property type="match status" value="1"/>
</dbReference>
<evidence type="ECO:0000313" key="7">
    <source>
        <dbReference type="Proteomes" id="UP001432027"/>
    </source>
</evidence>
<feature type="region of interest" description="Disordered" evidence="3">
    <location>
        <begin position="226"/>
        <end position="267"/>
    </location>
</feature>
<dbReference type="SMART" id="SM00234">
    <property type="entry name" value="START"/>
    <property type="match status" value="1"/>
</dbReference>
<dbReference type="InterPro" id="IPR051213">
    <property type="entry name" value="START_lipid_transfer"/>
</dbReference>
<dbReference type="InterPro" id="IPR001849">
    <property type="entry name" value="PH_domain"/>
</dbReference>
<feature type="domain" description="START" evidence="5">
    <location>
        <begin position="359"/>
        <end position="563"/>
    </location>
</feature>
<organism evidence="6 7">
    <name type="scientific">Pristionchus entomophagus</name>
    <dbReference type="NCBI Taxonomy" id="358040"/>
    <lineage>
        <taxon>Eukaryota</taxon>
        <taxon>Metazoa</taxon>
        <taxon>Ecdysozoa</taxon>
        <taxon>Nematoda</taxon>
        <taxon>Chromadorea</taxon>
        <taxon>Rhabditida</taxon>
        <taxon>Rhabditina</taxon>
        <taxon>Diplogasteromorpha</taxon>
        <taxon>Diplogasteroidea</taxon>
        <taxon>Neodiplogasteridae</taxon>
        <taxon>Pristionchus</taxon>
    </lineage>
</organism>